<reference evidence="1" key="1">
    <citation type="submission" date="2023-10" db="EMBL/GenBank/DDBJ databases">
        <title>Genome assembly of Pristionchus species.</title>
        <authorList>
            <person name="Yoshida K."/>
            <person name="Sommer R.J."/>
        </authorList>
    </citation>
    <scope>NUCLEOTIDE SEQUENCE</scope>
    <source>
        <strain evidence="1">RS5133</strain>
    </source>
</reference>
<protein>
    <submittedName>
        <fullName evidence="1">Uncharacterized protein</fullName>
    </submittedName>
</protein>
<feature type="non-terminal residue" evidence="1">
    <location>
        <position position="77"/>
    </location>
</feature>
<sequence length="77" mass="8642">PSTLLTISLKDEDNFIRSFCLSNDYQTLMIESCKLLVFKVDIQLTKDSDSALIRTPQILSSLVLPIRSPSSLVSLRI</sequence>
<evidence type="ECO:0000313" key="2">
    <source>
        <dbReference type="Proteomes" id="UP001432322"/>
    </source>
</evidence>
<evidence type="ECO:0000313" key="1">
    <source>
        <dbReference type="EMBL" id="GMT34229.1"/>
    </source>
</evidence>
<accession>A0AAV5WU69</accession>
<dbReference type="EMBL" id="BTSY01000006">
    <property type="protein sequence ID" value="GMT34229.1"/>
    <property type="molecule type" value="Genomic_DNA"/>
</dbReference>
<dbReference type="Proteomes" id="UP001432322">
    <property type="component" value="Unassembled WGS sequence"/>
</dbReference>
<comment type="caution">
    <text evidence="1">The sequence shown here is derived from an EMBL/GenBank/DDBJ whole genome shotgun (WGS) entry which is preliminary data.</text>
</comment>
<feature type="non-terminal residue" evidence="1">
    <location>
        <position position="1"/>
    </location>
</feature>
<name>A0AAV5WU69_9BILA</name>
<gene>
    <name evidence="1" type="ORF">PFISCL1PPCAC_25526</name>
</gene>
<organism evidence="1 2">
    <name type="scientific">Pristionchus fissidentatus</name>
    <dbReference type="NCBI Taxonomy" id="1538716"/>
    <lineage>
        <taxon>Eukaryota</taxon>
        <taxon>Metazoa</taxon>
        <taxon>Ecdysozoa</taxon>
        <taxon>Nematoda</taxon>
        <taxon>Chromadorea</taxon>
        <taxon>Rhabditida</taxon>
        <taxon>Rhabditina</taxon>
        <taxon>Diplogasteromorpha</taxon>
        <taxon>Diplogasteroidea</taxon>
        <taxon>Neodiplogasteridae</taxon>
        <taxon>Pristionchus</taxon>
    </lineage>
</organism>
<proteinExistence type="predicted"/>
<dbReference type="AlphaFoldDB" id="A0AAV5WU69"/>
<keyword evidence="2" id="KW-1185">Reference proteome</keyword>